<evidence type="ECO:0000256" key="6">
    <source>
        <dbReference type="ARBA" id="ARBA00022989"/>
    </source>
</evidence>
<dbReference type="AlphaFoldDB" id="A0AAV1JY58"/>
<reference evidence="11 12" key="1">
    <citation type="submission" date="2023-11" db="EMBL/GenBank/DDBJ databases">
        <authorList>
            <person name="Okamura Y."/>
        </authorList>
    </citation>
    <scope>NUCLEOTIDE SEQUENCE [LARGE SCALE GENOMIC DNA]</scope>
</reference>
<comment type="catalytic activity">
    <reaction evidence="10">
        <text>a very-long-chain acyl-CoA + malonyl-CoA + H(+) = a very-long-chain 3-oxoacyl-CoA + CO2 + CoA</text>
        <dbReference type="Rhea" id="RHEA:32727"/>
        <dbReference type="ChEBI" id="CHEBI:15378"/>
        <dbReference type="ChEBI" id="CHEBI:16526"/>
        <dbReference type="ChEBI" id="CHEBI:57287"/>
        <dbReference type="ChEBI" id="CHEBI:57384"/>
        <dbReference type="ChEBI" id="CHEBI:90725"/>
        <dbReference type="ChEBI" id="CHEBI:90736"/>
        <dbReference type="EC" id="2.3.1.199"/>
    </reaction>
</comment>
<evidence type="ECO:0000256" key="1">
    <source>
        <dbReference type="ARBA" id="ARBA00004141"/>
    </source>
</evidence>
<comment type="subcellular location">
    <subcellularLocation>
        <location evidence="1">Membrane</location>
        <topology evidence="1">Multi-pass membrane protein</topology>
    </subcellularLocation>
</comment>
<dbReference type="GO" id="GO:0034626">
    <property type="term" value="P:fatty acid elongation, polyunsaturated fatty acid"/>
    <property type="evidence" value="ECO:0007669"/>
    <property type="project" value="TreeGrafter"/>
</dbReference>
<keyword evidence="7 10" id="KW-0443">Lipid metabolism</keyword>
<dbReference type="Pfam" id="PF01151">
    <property type="entry name" value="ELO"/>
    <property type="match status" value="1"/>
</dbReference>
<dbReference type="EC" id="2.3.1.199" evidence="10"/>
<feature type="transmembrane region" description="Helical" evidence="10">
    <location>
        <begin position="294"/>
        <end position="313"/>
    </location>
</feature>
<feature type="transmembrane region" description="Helical" evidence="10">
    <location>
        <begin position="176"/>
        <end position="194"/>
    </location>
</feature>
<feature type="transmembrane region" description="Helical" evidence="10">
    <location>
        <begin position="230"/>
        <end position="252"/>
    </location>
</feature>
<proteinExistence type="inferred from homology"/>
<evidence type="ECO:0000256" key="8">
    <source>
        <dbReference type="ARBA" id="ARBA00023136"/>
    </source>
</evidence>
<dbReference type="Proteomes" id="UP001497472">
    <property type="component" value="Unassembled WGS sequence"/>
</dbReference>
<dbReference type="EMBL" id="CAVLEF010000225">
    <property type="protein sequence ID" value="CAK1553755.1"/>
    <property type="molecule type" value="Genomic_DNA"/>
</dbReference>
<keyword evidence="8 10" id="KW-0472">Membrane</keyword>
<feature type="transmembrane region" description="Helical" evidence="10">
    <location>
        <begin position="93"/>
        <end position="113"/>
    </location>
</feature>
<comment type="caution">
    <text evidence="11">The sequence shown here is derived from an EMBL/GenBank/DDBJ whole genome shotgun (WGS) entry which is preliminary data.</text>
</comment>
<dbReference type="PANTHER" id="PTHR11157:SF69">
    <property type="entry name" value="ELONGATION OF VERY LONG CHAIN FATTY ACIDS PROTEIN 7"/>
    <property type="match status" value="1"/>
</dbReference>
<dbReference type="GO" id="GO:0034625">
    <property type="term" value="P:fatty acid elongation, monounsaturated fatty acid"/>
    <property type="evidence" value="ECO:0007669"/>
    <property type="project" value="TreeGrafter"/>
</dbReference>
<dbReference type="GO" id="GO:0009922">
    <property type="term" value="F:fatty acid elongase activity"/>
    <property type="evidence" value="ECO:0007669"/>
    <property type="project" value="UniProtKB-EC"/>
</dbReference>
<dbReference type="GO" id="GO:0042761">
    <property type="term" value="P:very long-chain fatty acid biosynthetic process"/>
    <property type="evidence" value="ECO:0007669"/>
    <property type="project" value="TreeGrafter"/>
</dbReference>
<dbReference type="GO" id="GO:0019367">
    <property type="term" value="P:fatty acid elongation, saturated fatty acid"/>
    <property type="evidence" value="ECO:0007669"/>
    <property type="project" value="TreeGrafter"/>
</dbReference>
<keyword evidence="12" id="KW-1185">Reference proteome</keyword>
<comment type="similarity">
    <text evidence="10">Belongs to the ELO family.</text>
</comment>
<evidence type="ECO:0000256" key="2">
    <source>
        <dbReference type="ARBA" id="ARBA00022516"/>
    </source>
</evidence>
<evidence type="ECO:0000256" key="4">
    <source>
        <dbReference type="ARBA" id="ARBA00022692"/>
    </source>
</evidence>
<gene>
    <name evidence="11" type="ORF">LNINA_LOCUS12723</name>
</gene>
<keyword evidence="3 10" id="KW-0808">Transferase</keyword>
<organism evidence="11 12">
    <name type="scientific">Leptosia nina</name>
    <dbReference type="NCBI Taxonomy" id="320188"/>
    <lineage>
        <taxon>Eukaryota</taxon>
        <taxon>Metazoa</taxon>
        <taxon>Ecdysozoa</taxon>
        <taxon>Arthropoda</taxon>
        <taxon>Hexapoda</taxon>
        <taxon>Insecta</taxon>
        <taxon>Pterygota</taxon>
        <taxon>Neoptera</taxon>
        <taxon>Endopterygota</taxon>
        <taxon>Lepidoptera</taxon>
        <taxon>Glossata</taxon>
        <taxon>Ditrysia</taxon>
        <taxon>Papilionoidea</taxon>
        <taxon>Pieridae</taxon>
        <taxon>Pierinae</taxon>
        <taxon>Leptosia</taxon>
    </lineage>
</organism>
<sequence length="368" mass="43667">MNKKKTYLNKETIKKRIKSNSSQYHEIDPNLRLVGGDRESEERLNNRQVARFIGNTQNYKMDIVNRIVDGYYDLMDNKSDPRVKDWFLMSSPFPTLCICLTYVFIVKVLGPYFMKDRKPFDLTKVLIWYNLIQVIFSAWLFYESIVSGWFWSHSFRCQPVDYSRSPHAMRTVAGCWWYYFSKFTEFFDTFFFILRKKFDHVSKLHVIHHGIMPMSVWFGVKFTPGGHSTFFGMLNTFVHIVMYSYYLLAALGPKVQKYLWWKKYITVIQMIQFVLVFIHAFQLLFIDCDYPRAFVWWIGMHAVLFYYLFSDFYKQAYLKKAKRAKAEKLIVESKAESKDRVLPLLNGFSNGSALNDVRQRMAGAVASQ</sequence>
<keyword evidence="6 10" id="KW-1133">Transmembrane helix</keyword>
<evidence type="ECO:0000256" key="3">
    <source>
        <dbReference type="ARBA" id="ARBA00022679"/>
    </source>
</evidence>
<dbReference type="GO" id="GO:0005789">
    <property type="term" value="C:endoplasmic reticulum membrane"/>
    <property type="evidence" value="ECO:0007669"/>
    <property type="project" value="TreeGrafter"/>
</dbReference>
<name>A0AAV1JY58_9NEOP</name>
<evidence type="ECO:0000313" key="11">
    <source>
        <dbReference type="EMBL" id="CAK1553755.1"/>
    </source>
</evidence>
<evidence type="ECO:0000256" key="9">
    <source>
        <dbReference type="ARBA" id="ARBA00023160"/>
    </source>
</evidence>
<keyword evidence="4 10" id="KW-0812">Transmembrane</keyword>
<evidence type="ECO:0000256" key="7">
    <source>
        <dbReference type="ARBA" id="ARBA00023098"/>
    </source>
</evidence>
<evidence type="ECO:0000313" key="12">
    <source>
        <dbReference type="Proteomes" id="UP001497472"/>
    </source>
</evidence>
<evidence type="ECO:0000256" key="10">
    <source>
        <dbReference type="RuleBase" id="RU361115"/>
    </source>
</evidence>
<dbReference type="GO" id="GO:0030148">
    <property type="term" value="P:sphingolipid biosynthetic process"/>
    <property type="evidence" value="ECO:0007669"/>
    <property type="project" value="TreeGrafter"/>
</dbReference>
<dbReference type="InterPro" id="IPR002076">
    <property type="entry name" value="ELO_fam"/>
</dbReference>
<dbReference type="PANTHER" id="PTHR11157">
    <property type="entry name" value="FATTY ACID ACYL TRANSFERASE-RELATED"/>
    <property type="match status" value="1"/>
</dbReference>
<accession>A0AAV1JY58</accession>
<feature type="transmembrane region" description="Helical" evidence="10">
    <location>
        <begin position="125"/>
        <end position="142"/>
    </location>
</feature>
<feature type="transmembrane region" description="Helical" evidence="10">
    <location>
        <begin position="264"/>
        <end position="282"/>
    </location>
</feature>
<protein>
    <recommendedName>
        <fullName evidence="10">Elongation of very long chain fatty acids protein</fullName>
        <ecNumber evidence="10">2.3.1.199</ecNumber>
    </recommendedName>
    <alternativeName>
        <fullName evidence="10">Very-long-chain 3-oxoacyl-CoA synthase</fullName>
    </alternativeName>
</protein>
<keyword evidence="9 10" id="KW-0275">Fatty acid biosynthesis</keyword>
<keyword evidence="2 10" id="KW-0444">Lipid biosynthesis</keyword>
<evidence type="ECO:0000256" key="5">
    <source>
        <dbReference type="ARBA" id="ARBA00022832"/>
    </source>
</evidence>
<keyword evidence="5 10" id="KW-0276">Fatty acid metabolism</keyword>